<feature type="transmembrane region" description="Helical" evidence="14">
    <location>
        <begin position="194"/>
        <end position="213"/>
    </location>
</feature>
<feature type="transmembrane region" description="Helical" evidence="14">
    <location>
        <begin position="103"/>
        <end position="129"/>
    </location>
</feature>
<dbReference type="InterPro" id="IPR051410">
    <property type="entry name" value="Ferric/Cupric_Reductase"/>
</dbReference>
<feature type="transmembrane region" description="Helical" evidence="14">
    <location>
        <begin position="284"/>
        <end position="301"/>
    </location>
</feature>
<evidence type="ECO:0000256" key="10">
    <source>
        <dbReference type="ARBA" id="ARBA00023065"/>
    </source>
</evidence>
<feature type="transmembrane region" description="Helical" evidence="14">
    <location>
        <begin position="225"/>
        <end position="243"/>
    </location>
</feature>
<evidence type="ECO:0000256" key="4">
    <source>
        <dbReference type="ARBA" id="ARBA00022448"/>
    </source>
</evidence>
<keyword evidence="8 14" id="KW-1133">Transmembrane helix</keyword>
<evidence type="ECO:0000313" key="17">
    <source>
        <dbReference type="Proteomes" id="UP000184330"/>
    </source>
</evidence>
<keyword evidence="10" id="KW-0406">Ion transport</keyword>
<dbReference type="InterPro" id="IPR017927">
    <property type="entry name" value="FAD-bd_FR_type"/>
</dbReference>
<evidence type="ECO:0000256" key="7">
    <source>
        <dbReference type="ARBA" id="ARBA00022982"/>
    </source>
</evidence>
<dbReference type="SUPFAM" id="SSF52343">
    <property type="entry name" value="Ferredoxin reductase-like, C-terminal NADP-linked domain"/>
    <property type="match status" value="1"/>
</dbReference>
<feature type="transmembrane region" description="Helical" evidence="14">
    <location>
        <begin position="149"/>
        <end position="167"/>
    </location>
</feature>
<keyword evidence="17" id="KW-1185">Reference proteome</keyword>
<reference evidence="16 17" key="1">
    <citation type="submission" date="2016-03" db="EMBL/GenBank/DDBJ databases">
        <authorList>
            <person name="Ploux O."/>
        </authorList>
    </citation>
    <scope>NUCLEOTIDE SEQUENCE [LARGE SCALE GENOMIC DNA]</scope>
    <source>
        <strain evidence="16 17">UAMH 11012</strain>
    </source>
</reference>
<dbReference type="SFLD" id="SFLDS00052">
    <property type="entry name" value="Ferric_Reductase_Domain"/>
    <property type="match status" value="1"/>
</dbReference>
<dbReference type="InterPro" id="IPR013121">
    <property type="entry name" value="Fe_red_NAD-bd_6"/>
</dbReference>
<dbReference type="Pfam" id="PF08022">
    <property type="entry name" value="FAD_binding_8"/>
    <property type="match status" value="1"/>
</dbReference>
<evidence type="ECO:0000256" key="12">
    <source>
        <dbReference type="ARBA" id="ARBA00048483"/>
    </source>
</evidence>
<dbReference type="Proteomes" id="UP000184330">
    <property type="component" value="Unassembled WGS sequence"/>
</dbReference>
<dbReference type="InterPro" id="IPR013112">
    <property type="entry name" value="FAD-bd_8"/>
</dbReference>
<dbReference type="InterPro" id="IPR039261">
    <property type="entry name" value="FNR_nucleotide-bd"/>
</dbReference>
<dbReference type="InterPro" id="IPR017938">
    <property type="entry name" value="Riboflavin_synthase-like_b-brl"/>
</dbReference>
<sequence length="596" mass="66378">MVLPWLDDPVMLHSSRADTCKLTASQCEYRHGYWRYWYQADHVYGHATIYFMCAVIGVFMISNGVSKLPKRSKSNASFGCSLLQRGLATSRLLSYKSFHLRGLGWYSPPLGVILLGLCGVIYFFALTLAPKPYYWPNTKIVSFGGSPPLATRAGWMALGLLPFVMLLSQKTNYITLLTGISHEKLQVYHRWTSWAMFILALIHTFPFIVVHIQKGDMMMQWKMEVTYWTGVAALIPQAWLNIMSIGPIRNRYYEFFKATHYLAIGFFIFFFFIHCDFRLTSWDYFIAALSLYAFTLIVSFLRTSIQSLDLHALFATLPDGTLKITIPTKMKWKPGQHVFLRFWALGLNAYTSHPFTICSLPESGEMVFYMKPQAGFTRKLKKLVETQHGWMPMSVDGPYGDTDTASTLARHDKALLIAGGSGVGYLLGVLEGVLKDAKKAVRDVKIIIAVRHSDSASWILEAVESVLAEAKAGVKVELHITDSAPSSPRLQAATSQPSSASSLDIEKVASKTASTPLAPITSSHNGVKIIQGMGRPDLRELIRETTMEDGSVGVTACGPASMMLAVTNSCADAQSRILRGEAGARSVWLHTENFSW</sequence>
<dbReference type="GO" id="GO:0006879">
    <property type="term" value="P:intracellular iron ion homeostasis"/>
    <property type="evidence" value="ECO:0007669"/>
    <property type="project" value="TreeGrafter"/>
</dbReference>
<dbReference type="Pfam" id="PF01794">
    <property type="entry name" value="Ferric_reduct"/>
    <property type="match status" value="1"/>
</dbReference>
<dbReference type="CDD" id="cd06186">
    <property type="entry name" value="NOX_Duox_like_FAD_NADP"/>
    <property type="match status" value="1"/>
</dbReference>
<feature type="domain" description="FAD-binding FR-type" evidence="15">
    <location>
        <begin position="298"/>
        <end position="405"/>
    </location>
</feature>
<dbReference type="GO" id="GO:0052851">
    <property type="term" value="F:ferric-chelate reductase (NADPH) activity"/>
    <property type="evidence" value="ECO:0007669"/>
    <property type="project" value="UniProtKB-EC"/>
</dbReference>
<comment type="catalytic activity">
    <reaction evidence="12">
        <text>2 a Fe(II)-siderophore + NADP(+) + H(+) = 2 a Fe(III)-siderophore + NADPH</text>
        <dbReference type="Rhea" id="RHEA:28795"/>
        <dbReference type="Rhea" id="RHEA-COMP:11342"/>
        <dbReference type="Rhea" id="RHEA-COMP:11344"/>
        <dbReference type="ChEBI" id="CHEBI:15378"/>
        <dbReference type="ChEBI" id="CHEBI:29033"/>
        <dbReference type="ChEBI" id="CHEBI:29034"/>
        <dbReference type="ChEBI" id="CHEBI:57783"/>
        <dbReference type="ChEBI" id="CHEBI:58349"/>
        <dbReference type="EC" id="1.16.1.9"/>
    </reaction>
</comment>
<evidence type="ECO:0000256" key="8">
    <source>
        <dbReference type="ARBA" id="ARBA00022989"/>
    </source>
</evidence>
<evidence type="ECO:0000259" key="15">
    <source>
        <dbReference type="PROSITE" id="PS51384"/>
    </source>
</evidence>
<evidence type="ECO:0000256" key="6">
    <source>
        <dbReference type="ARBA" id="ARBA00022692"/>
    </source>
</evidence>
<dbReference type="GO" id="GO:0015677">
    <property type="term" value="P:copper ion import"/>
    <property type="evidence" value="ECO:0007669"/>
    <property type="project" value="TreeGrafter"/>
</dbReference>
<keyword evidence="9" id="KW-0560">Oxidoreductase</keyword>
<dbReference type="STRING" id="576137.A0A1L7WI14"/>
<keyword evidence="7" id="KW-0249">Electron transport</keyword>
<dbReference type="EC" id="1.16.1.9" evidence="3"/>
<keyword evidence="4" id="KW-0813">Transport</keyword>
<dbReference type="PROSITE" id="PS51384">
    <property type="entry name" value="FAD_FR"/>
    <property type="match status" value="1"/>
</dbReference>
<comment type="subcellular location">
    <subcellularLocation>
        <location evidence="1">Cell membrane</location>
        <topology evidence="1">Multi-pass membrane protein</topology>
    </subcellularLocation>
</comment>
<name>A0A1L7WI14_9HELO</name>
<feature type="region of interest" description="Disordered" evidence="13">
    <location>
        <begin position="485"/>
        <end position="505"/>
    </location>
</feature>
<evidence type="ECO:0000256" key="14">
    <source>
        <dbReference type="SAM" id="Phobius"/>
    </source>
</evidence>
<dbReference type="Pfam" id="PF08030">
    <property type="entry name" value="NAD_binding_6"/>
    <property type="match status" value="1"/>
</dbReference>
<dbReference type="AlphaFoldDB" id="A0A1L7WI14"/>
<dbReference type="OrthoDB" id="17725at2759"/>
<evidence type="ECO:0000256" key="5">
    <source>
        <dbReference type="ARBA" id="ARBA00022475"/>
    </source>
</evidence>
<evidence type="ECO:0000256" key="3">
    <source>
        <dbReference type="ARBA" id="ARBA00012668"/>
    </source>
</evidence>
<gene>
    <name evidence="16" type="ORF">PAC_02292</name>
</gene>
<proteinExistence type="inferred from homology"/>
<feature type="compositionally biased region" description="Low complexity" evidence="13">
    <location>
        <begin position="491"/>
        <end position="502"/>
    </location>
</feature>
<evidence type="ECO:0000256" key="11">
    <source>
        <dbReference type="ARBA" id="ARBA00023136"/>
    </source>
</evidence>
<evidence type="ECO:0000256" key="2">
    <source>
        <dbReference type="ARBA" id="ARBA00006278"/>
    </source>
</evidence>
<dbReference type="SFLD" id="SFLDG01168">
    <property type="entry name" value="Ferric_reductase_subgroup_(FRE"/>
    <property type="match status" value="1"/>
</dbReference>
<dbReference type="InterPro" id="IPR013130">
    <property type="entry name" value="Fe3_Rdtase_TM_dom"/>
</dbReference>
<dbReference type="PANTHER" id="PTHR32361">
    <property type="entry name" value="FERRIC/CUPRIC REDUCTASE TRANSMEMBRANE COMPONENT"/>
    <property type="match status" value="1"/>
</dbReference>
<keyword evidence="11 14" id="KW-0472">Membrane</keyword>
<evidence type="ECO:0000313" key="16">
    <source>
        <dbReference type="EMBL" id="CZR52415.1"/>
    </source>
</evidence>
<accession>A0A1L7WI14</accession>
<evidence type="ECO:0000256" key="1">
    <source>
        <dbReference type="ARBA" id="ARBA00004651"/>
    </source>
</evidence>
<dbReference type="PANTHER" id="PTHR32361:SF23">
    <property type="entry name" value="FERRIC-CHELATE REDUCTASE"/>
    <property type="match status" value="1"/>
</dbReference>
<dbReference type="GO" id="GO:0006826">
    <property type="term" value="P:iron ion transport"/>
    <property type="evidence" value="ECO:0007669"/>
    <property type="project" value="TreeGrafter"/>
</dbReference>
<feature type="transmembrane region" description="Helical" evidence="14">
    <location>
        <begin position="43"/>
        <end position="65"/>
    </location>
</feature>
<protein>
    <recommendedName>
        <fullName evidence="3">ferric-chelate reductase (NADPH)</fullName>
        <ecNumber evidence="3">1.16.1.9</ecNumber>
    </recommendedName>
</protein>
<feature type="transmembrane region" description="Helical" evidence="14">
    <location>
        <begin position="255"/>
        <end position="272"/>
    </location>
</feature>
<dbReference type="GO" id="GO:0005886">
    <property type="term" value="C:plasma membrane"/>
    <property type="evidence" value="ECO:0007669"/>
    <property type="project" value="UniProtKB-SubCell"/>
</dbReference>
<keyword evidence="6 14" id="KW-0812">Transmembrane</keyword>
<dbReference type="SUPFAM" id="SSF63380">
    <property type="entry name" value="Riboflavin synthase domain-like"/>
    <property type="match status" value="1"/>
</dbReference>
<comment type="similarity">
    <text evidence="2">Belongs to the ferric reductase (FRE) family.</text>
</comment>
<keyword evidence="5" id="KW-1003">Cell membrane</keyword>
<organism evidence="16 17">
    <name type="scientific">Phialocephala subalpina</name>
    <dbReference type="NCBI Taxonomy" id="576137"/>
    <lineage>
        <taxon>Eukaryota</taxon>
        <taxon>Fungi</taxon>
        <taxon>Dikarya</taxon>
        <taxon>Ascomycota</taxon>
        <taxon>Pezizomycotina</taxon>
        <taxon>Leotiomycetes</taxon>
        <taxon>Helotiales</taxon>
        <taxon>Mollisiaceae</taxon>
        <taxon>Phialocephala</taxon>
        <taxon>Phialocephala fortinii species complex</taxon>
    </lineage>
</organism>
<dbReference type="Gene3D" id="3.40.50.80">
    <property type="entry name" value="Nucleotide-binding domain of ferredoxin-NADP reductase (FNR) module"/>
    <property type="match status" value="1"/>
</dbReference>
<evidence type="ECO:0000256" key="13">
    <source>
        <dbReference type="SAM" id="MobiDB-lite"/>
    </source>
</evidence>
<evidence type="ECO:0000256" key="9">
    <source>
        <dbReference type="ARBA" id="ARBA00023002"/>
    </source>
</evidence>
<dbReference type="EMBL" id="FJOG01000002">
    <property type="protein sequence ID" value="CZR52415.1"/>
    <property type="molecule type" value="Genomic_DNA"/>
</dbReference>